<proteinExistence type="predicted"/>
<dbReference type="PANTHER" id="PTHR31170">
    <property type="entry name" value="BNAC04G53230D PROTEIN"/>
    <property type="match status" value="1"/>
</dbReference>
<keyword evidence="2" id="KW-0812">Transmembrane</keyword>
<dbReference type="AlphaFoldDB" id="A0A6P5WNM2"/>
<reference evidence="4" key="1">
    <citation type="submission" date="2025-08" db="UniProtKB">
        <authorList>
            <consortium name="RefSeq"/>
        </authorList>
    </citation>
    <scope>IDENTIFICATION</scope>
    <source>
        <tissue evidence="4">Fruit stalk</tissue>
    </source>
</reference>
<accession>A0A6P5WNM2</accession>
<keyword evidence="3" id="KW-1185">Reference proteome</keyword>
<gene>
    <name evidence="4" type="primary">LOC111275812</name>
</gene>
<evidence type="ECO:0000256" key="2">
    <source>
        <dbReference type="SAM" id="Phobius"/>
    </source>
</evidence>
<dbReference type="PANTHER" id="PTHR31170:SF25">
    <property type="entry name" value="BNAA09G04570D PROTEIN"/>
    <property type="match status" value="1"/>
</dbReference>
<dbReference type="KEGG" id="dzi:111275812"/>
<dbReference type="GeneID" id="111275812"/>
<protein>
    <submittedName>
        <fullName evidence="4">UPF0481 protein At3g47200-like</fullName>
    </submittedName>
</protein>
<feature type="region of interest" description="Disordered" evidence="1">
    <location>
        <begin position="315"/>
        <end position="339"/>
    </location>
</feature>
<feature type="compositionally biased region" description="Polar residues" evidence="1">
    <location>
        <begin position="1"/>
        <end position="13"/>
    </location>
</feature>
<keyword evidence="2" id="KW-0472">Membrane</keyword>
<organism evidence="3 4">
    <name type="scientific">Durio zibethinus</name>
    <name type="common">Durian</name>
    <dbReference type="NCBI Taxonomy" id="66656"/>
    <lineage>
        <taxon>Eukaryota</taxon>
        <taxon>Viridiplantae</taxon>
        <taxon>Streptophyta</taxon>
        <taxon>Embryophyta</taxon>
        <taxon>Tracheophyta</taxon>
        <taxon>Spermatophyta</taxon>
        <taxon>Magnoliopsida</taxon>
        <taxon>eudicotyledons</taxon>
        <taxon>Gunneridae</taxon>
        <taxon>Pentapetalae</taxon>
        <taxon>rosids</taxon>
        <taxon>malvids</taxon>
        <taxon>Malvales</taxon>
        <taxon>Malvaceae</taxon>
        <taxon>Helicteroideae</taxon>
        <taxon>Durio</taxon>
    </lineage>
</organism>
<feature type="transmembrane region" description="Helical" evidence="2">
    <location>
        <begin position="555"/>
        <end position="577"/>
    </location>
</feature>
<feature type="region of interest" description="Disordered" evidence="1">
    <location>
        <begin position="1"/>
        <end position="20"/>
    </location>
</feature>
<sequence>MDEDTSLSCNSSSAEEDLTENAEIRHVESEGEIIPPNSEASLEIGEKQINQHGVASCHSPSPCIFRTPYPELRFQTYPELYFQKPNMVSIGPYHRGENLPLENNKYFFLEKFISRTRNQGKDLRFCVQYMMTLERCTRRCYSEDLSMSSLDFVEMMLVDACFILEVLRHFGRSEESEDGFFPIEPWKIPILVLDLLMLENQIPFFVLEKLFDLSESGEGTATLSVTTMALNFIGLAFPGSMDFSCKSNHLEANHLLDLFLESIRPLNRSTISNSLHLKTMVIPKSVRSFLKKINPKNQAGLSKIGQDILLETPATVPKPKESESSISMGVKPEQQCDPAPPVHLMRSAMELRSSGIKFRRRRANRFTDINFKNGVLEIPPVIINDLFLAMLINCMALEHCSAQRSKDLTAYVSFMSSLVTHSTDAELLSSNGIISRFSYDDKTVAESFHSLAVETFNLDIQDSYLSKTLKETERYYTIWKGNMRWWRCFRRYFGIALFCITNFMFAFNRLTSGLNWMLHLLKEIKFLVHSPLDLGLNFMLHLVKKIKFLGHSCLVLDLSDILVFCFVYLIVVIMILMRPKHGSNIVDDCEIPALSTLTDVGHSLDISEKSVDDSTGVSCSYETAMDNGKDIEPDQDKSHEVLEAEQVNIL</sequence>
<feature type="transmembrane region" description="Helical" evidence="2">
    <location>
        <begin position="489"/>
        <end position="506"/>
    </location>
</feature>
<dbReference type="Pfam" id="PF03140">
    <property type="entry name" value="DUF247"/>
    <property type="match status" value="1"/>
</dbReference>
<dbReference type="Proteomes" id="UP000515121">
    <property type="component" value="Unplaced"/>
</dbReference>
<name>A0A6P5WNM2_DURZI</name>
<dbReference type="OrthoDB" id="967338at2759"/>
<evidence type="ECO:0000313" key="3">
    <source>
        <dbReference type="Proteomes" id="UP000515121"/>
    </source>
</evidence>
<evidence type="ECO:0000313" key="4">
    <source>
        <dbReference type="RefSeq" id="XP_022717076.1"/>
    </source>
</evidence>
<dbReference type="InterPro" id="IPR004158">
    <property type="entry name" value="DUF247_pln"/>
</dbReference>
<keyword evidence="2" id="KW-1133">Transmembrane helix</keyword>
<dbReference type="RefSeq" id="XP_022717076.1">
    <property type="nucleotide sequence ID" value="XM_022861341.1"/>
</dbReference>
<evidence type="ECO:0000256" key="1">
    <source>
        <dbReference type="SAM" id="MobiDB-lite"/>
    </source>
</evidence>